<evidence type="ECO:0000313" key="4">
    <source>
        <dbReference type="Proteomes" id="UP000198356"/>
    </source>
</evidence>
<dbReference type="AlphaFoldDB" id="A0A239E6Q9"/>
<organism evidence="3 4">
    <name type="scientific">Granulicella rosea</name>
    <dbReference type="NCBI Taxonomy" id="474952"/>
    <lineage>
        <taxon>Bacteria</taxon>
        <taxon>Pseudomonadati</taxon>
        <taxon>Acidobacteriota</taxon>
        <taxon>Terriglobia</taxon>
        <taxon>Terriglobales</taxon>
        <taxon>Acidobacteriaceae</taxon>
        <taxon>Granulicella</taxon>
    </lineage>
</organism>
<evidence type="ECO:0000256" key="2">
    <source>
        <dbReference type="SAM" id="Phobius"/>
    </source>
</evidence>
<feature type="transmembrane region" description="Helical" evidence="2">
    <location>
        <begin position="208"/>
        <end position="231"/>
    </location>
</feature>
<sequence>MIVSAHVFHSDLSVLAFFQGTQLSLFERFLTQAVAGINSTSITSGMQNVAYVVLLIGFLWQVYQSALHGGDVRGLSTGLIKYVVTAIVVMNYGTVFTTVNQGFVNGGNWISNASGAGNLFENWANDLQTQFNQVGFQQMWGLVTGSIAGLLDAILILIAYILYPIVIVIFGFFYIFYGSVLYIFGPIVIALMPLGATNRIAKSYVENVFIWNSWPILYGGFGALLSAVQMGQVGQMLNQNNFLGGLGNLEGSFLVGMASIIFSLAIAVIPFIAKRIVTGDVGSTAGALIGSAMTAVTAGAAAFEGAAAGVASGGATSAVGSQAGGSAGTASAGGVRPMTSSTGSNQPNPPQPPARADAGHGNQPADSSPSFSGSSTADGHAEQIRSAFSDAMGVEQGSNANVADESTTTSDAAAPVSSGAIASSALSGRPPASRGSGPSVHRYNIGTWGAYHAARLATRTVTRAAGLAKEE</sequence>
<dbReference type="Proteomes" id="UP000198356">
    <property type="component" value="Unassembled WGS sequence"/>
</dbReference>
<name>A0A239E6Q9_9BACT</name>
<evidence type="ECO:0000256" key="1">
    <source>
        <dbReference type="SAM" id="MobiDB-lite"/>
    </source>
</evidence>
<feature type="region of interest" description="Disordered" evidence="1">
    <location>
        <begin position="398"/>
        <end position="444"/>
    </location>
</feature>
<keyword evidence="2" id="KW-0472">Membrane</keyword>
<accession>A0A239E6Q9</accession>
<feature type="region of interest" description="Disordered" evidence="1">
    <location>
        <begin position="318"/>
        <end position="380"/>
    </location>
</feature>
<feature type="compositionally biased region" description="Low complexity" evidence="1">
    <location>
        <begin position="403"/>
        <end position="428"/>
    </location>
</feature>
<reference evidence="3 4" key="1">
    <citation type="submission" date="2017-06" db="EMBL/GenBank/DDBJ databases">
        <authorList>
            <person name="Kim H.J."/>
            <person name="Triplett B.A."/>
        </authorList>
    </citation>
    <scope>NUCLEOTIDE SEQUENCE [LARGE SCALE GENOMIC DNA]</scope>
    <source>
        <strain evidence="3 4">DSM 18704</strain>
    </source>
</reference>
<protein>
    <submittedName>
        <fullName evidence="3">Type IV secretory pathway, VirB6 components</fullName>
    </submittedName>
</protein>
<feature type="transmembrane region" description="Helical" evidence="2">
    <location>
        <begin position="169"/>
        <end position="196"/>
    </location>
</feature>
<gene>
    <name evidence="3" type="ORF">SAMN05421770_101833</name>
</gene>
<evidence type="ECO:0000313" key="3">
    <source>
        <dbReference type="EMBL" id="SNS40440.1"/>
    </source>
</evidence>
<keyword evidence="4" id="KW-1185">Reference proteome</keyword>
<feature type="transmembrane region" description="Helical" evidence="2">
    <location>
        <begin position="49"/>
        <end position="67"/>
    </location>
</feature>
<feature type="transmembrane region" description="Helical" evidence="2">
    <location>
        <begin position="140"/>
        <end position="163"/>
    </location>
</feature>
<dbReference type="RefSeq" id="WP_089407098.1">
    <property type="nucleotide sequence ID" value="NZ_FZOU01000001.1"/>
</dbReference>
<dbReference type="EMBL" id="FZOU01000001">
    <property type="protein sequence ID" value="SNS40440.1"/>
    <property type="molecule type" value="Genomic_DNA"/>
</dbReference>
<keyword evidence="2" id="KW-0812">Transmembrane</keyword>
<feature type="transmembrane region" description="Helical" evidence="2">
    <location>
        <begin position="79"/>
        <end position="99"/>
    </location>
</feature>
<dbReference type="OrthoDB" id="104451at2"/>
<proteinExistence type="predicted"/>
<feature type="transmembrane region" description="Helical" evidence="2">
    <location>
        <begin position="251"/>
        <end position="273"/>
    </location>
</feature>
<keyword evidence="2" id="KW-1133">Transmembrane helix</keyword>